<accession>A0A967ADE6</accession>
<dbReference type="Proteomes" id="UP000643701">
    <property type="component" value="Unassembled WGS sequence"/>
</dbReference>
<dbReference type="GO" id="GO:0006261">
    <property type="term" value="P:DNA-templated DNA replication"/>
    <property type="evidence" value="ECO:0007669"/>
    <property type="project" value="TreeGrafter"/>
</dbReference>
<evidence type="ECO:0000256" key="5">
    <source>
        <dbReference type="ARBA" id="ARBA00022705"/>
    </source>
</evidence>
<evidence type="ECO:0000256" key="3">
    <source>
        <dbReference type="ARBA" id="ARBA00022679"/>
    </source>
</evidence>
<protein>
    <recommendedName>
        <fullName evidence="2">DNA polymerase III subunit delta</fullName>
        <ecNumber evidence="1">2.7.7.7</ecNumber>
    </recommendedName>
</protein>
<dbReference type="EMBL" id="JAANAS010000034">
    <property type="protein sequence ID" value="NGZ89248.1"/>
    <property type="molecule type" value="Genomic_DNA"/>
</dbReference>
<dbReference type="Pfam" id="PF21694">
    <property type="entry name" value="DNA_pol3_delta_C"/>
    <property type="match status" value="1"/>
</dbReference>
<dbReference type="SUPFAM" id="SSF52540">
    <property type="entry name" value="P-loop containing nucleoside triphosphate hydrolases"/>
    <property type="match status" value="1"/>
</dbReference>
<name>A0A967ADE6_9FLAO</name>
<dbReference type="NCBIfam" id="TIGR01128">
    <property type="entry name" value="holA"/>
    <property type="match status" value="1"/>
</dbReference>
<reference evidence="11" key="1">
    <citation type="submission" date="2020-03" db="EMBL/GenBank/DDBJ databases">
        <title>Psychroflexus Maritimus sp. nov., isolate from marine sediment.</title>
        <authorList>
            <person name="Zhong Y.-L."/>
        </authorList>
    </citation>
    <scope>NUCLEOTIDE SEQUENCE</scope>
    <source>
        <strain evidence="11">C1</strain>
    </source>
</reference>
<evidence type="ECO:0000256" key="1">
    <source>
        <dbReference type="ARBA" id="ARBA00012417"/>
    </source>
</evidence>
<evidence type="ECO:0000259" key="9">
    <source>
        <dbReference type="Pfam" id="PF06144"/>
    </source>
</evidence>
<feature type="domain" description="DNA polymerase III delta N-terminal" evidence="9">
    <location>
        <begin position="20"/>
        <end position="134"/>
    </location>
</feature>
<dbReference type="Pfam" id="PF06144">
    <property type="entry name" value="DNA_pol3_delta"/>
    <property type="match status" value="1"/>
</dbReference>
<evidence type="ECO:0000256" key="4">
    <source>
        <dbReference type="ARBA" id="ARBA00022695"/>
    </source>
</evidence>
<dbReference type="SUPFAM" id="SSF48019">
    <property type="entry name" value="post-AAA+ oligomerization domain-like"/>
    <property type="match status" value="1"/>
</dbReference>
<evidence type="ECO:0000256" key="8">
    <source>
        <dbReference type="ARBA" id="ARBA00049244"/>
    </source>
</evidence>
<dbReference type="InterPro" id="IPR005790">
    <property type="entry name" value="DNA_polIII_delta"/>
</dbReference>
<dbReference type="PANTHER" id="PTHR34388:SF1">
    <property type="entry name" value="DNA POLYMERASE III SUBUNIT DELTA"/>
    <property type="match status" value="1"/>
</dbReference>
<evidence type="ECO:0000313" key="11">
    <source>
        <dbReference type="EMBL" id="NGZ89248.1"/>
    </source>
</evidence>
<sequence length="336" mass="38506">MKKAAQLLNDLQQKKYAPIYFLVGEHETFFVDQIAKYIENHVLTEEEKGFNQSVLYAKDVSMNEIVEAAKRYPMMAEYQVIIIREAQDLSRQLDHLEAYAEQPQPSTILVFCYKYKKPDGRKKVIKTIKKTGVYYETAKIYDNKVPEWIVQTLAQHQFSIDPKASSMLVEFLGASLSKIYKELEKLMQILPQGSRITPEAVEENIGISKDFNNFELTNAIGLKDEIKAFKIIHYFAQNSKNNPLPFTVGVLFGYFEKLLIYHSLKDKSNTNVAKQLGVHPFFTKDYSIAAKNYPLKKVSKAISLLREIDVKSKGVNSTVMPHGDLLKSFLVQVMRG</sequence>
<evidence type="ECO:0000256" key="6">
    <source>
        <dbReference type="ARBA" id="ARBA00022932"/>
    </source>
</evidence>
<dbReference type="GO" id="GO:0003887">
    <property type="term" value="F:DNA-directed DNA polymerase activity"/>
    <property type="evidence" value="ECO:0007669"/>
    <property type="project" value="UniProtKB-KW"/>
</dbReference>
<dbReference type="Gene3D" id="1.10.8.60">
    <property type="match status" value="1"/>
</dbReference>
<dbReference type="AlphaFoldDB" id="A0A967ADE6"/>
<organism evidence="11 12">
    <name type="scientific">Psychroflexus maritimus</name>
    <dbReference type="NCBI Taxonomy" id="2714865"/>
    <lineage>
        <taxon>Bacteria</taxon>
        <taxon>Pseudomonadati</taxon>
        <taxon>Bacteroidota</taxon>
        <taxon>Flavobacteriia</taxon>
        <taxon>Flavobacteriales</taxon>
        <taxon>Flavobacteriaceae</taxon>
        <taxon>Psychroflexus</taxon>
    </lineage>
</organism>
<keyword evidence="4 11" id="KW-0548">Nucleotidyltransferase</keyword>
<dbReference type="GO" id="GO:0009360">
    <property type="term" value="C:DNA polymerase III complex"/>
    <property type="evidence" value="ECO:0007669"/>
    <property type="project" value="InterPro"/>
</dbReference>
<dbReference type="GO" id="GO:0003677">
    <property type="term" value="F:DNA binding"/>
    <property type="evidence" value="ECO:0007669"/>
    <property type="project" value="InterPro"/>
</dbReference>
<dbReference type="InterPro" id="IPR027417">
    <property type="entry name" value="P-loop_NTPase"/>
</dbReference>
<keyword evidence="6" id="KW-0239">DNA-directed DNA polymerase</keyword>
<dbReference type="PANTHER" id="PTHR34388">
    <property type="entry name" value="DNA POLYMERASE III SUBUNIT DELTA"/>
    <property type="match status" value="1"/>
</dbReference>
<evidence type="ECO:0000256" key="7">
    <source>
        <dbReference type="ARBA" id="ARBA00034754"/>
    </source>
</evidence>
<gene>
    <name evidence="11" type="primary">holA</name>
    <name evidence="11" type="ORF">G7034_03175</name>
</gene>
<keyword evidence="12" id="KW-1185">Reference proteome</keyword>
<proteinExistence type="inferred from homology"/>
<dbReference type="InterPro" id="IPR008921">
    <property type="entry name" value="DNA_pol3_clamp-load_cplx_C"/>
</dbReference>
<comment type="similarity">
    <text evidence="7">Belongs to the DNA polymerase HolA subunit family.</text>
</comment>
<evidence type="ECO:0000259" key="10">
    <source>
        <dbReference type="Pfam" id="PF21694"/>
    </source>
</evidence>
<dbReference type="InterPro" id="IPR048466">
    <property type="entry name" value="DNA_pol3_delta-like_C"/>
</dbReference>
<comment type="caution">
    <text evidence="11">The sequence shown here is derived from an EMBL/GenBank/DDBJ whole genome shotgun (WGS) entry which is preliminary data.</text>
</comment>
<keyword evidence="5" id="KW-0235">DNA replication</keyword>
<dbReference type="EC" id="2.7.7.7" evidence="1"/>
<dbReference type="RefSeq" id="WP_166399516.1">
    <property type="nucleotide sequence ID" value="NZ_JAANAS010000034.1"/>
</dbReference>
<keyword evidence="3 11" id="KW-0808">Transferase</keyword>
<evidence type="ECO:0000313" key="12">
    <source>
        <dbReference type="Proteomes" id="UP000643701"/>
    </source>
</evidence>
<dbReference type="Gene3D" id="3.40.50.300">
    <property type="entry name" value="P-loop containing nucleotide triphosphate hydrolases"/>
    <property type="match status" value="1"/>
</dbReference>
<evidence type="ECO:0000256" key="2">
    <source>
        <dbReference type="ARBA" id="ARBA00017703"/>
    </source>
</evidence>
<dbReference type="Gene3D" id="1.20.272.10">
    <property type="match status" value="1"/>
</dbReference>
<dbReference type="InterPro" id="IPR010372">
    <property type="entry name" value="DNA_pol3_delta_N"/>
</dbReference>
<comment type="catalytic activity">
    <reaction evidence="8">
        <text>DNA(n) + a 2'-deoxyribonucleoside 5'-triphosphate = DNA(n+1) + diphosphate</text>
        <dbReference type="Rhea" id="RHEA:22508"/>
        <dbReference type="Rhea" id="RHEA-COMP:17339"/>
        <dbReference type="Rhea" id="RHEA-COMP:17340"/>
        <dbReference type="ChEBI" id="CHEBI:33019"/>
        <dbReference type="ChEBI" id="CHEBI:61560"/>
        <dbReference type="ChEBI" id="CHEBI:173112"/>
        <dbReference type="EC" id="2.7.7.7"/>
    </reaction>
</comment>
<feature type="domain" description="DNA polymerase III delta subunit-like C-terminal" evidence="10">
    <location>
        <begin position="212"/>
        <end position="314"/>
    </location>
</feature>